<keyword evidence="5" id="KW-0964">Secreted</keyword>
<evidence type="ECO:0000256" key="4">
    <source>
        <dbReference type="ARBA" id="ARBA00022512"/>
    </source>
</evidence>
<dbReference type="InterPro" id="IPR050732">
    <property type="entry name" value="Beta-glucan_modifiers"/>
</dbReference>
<dbReference type="SUPFAM" id="SSF51445">
    <property type="entry name" value="(Trans)glycosidases"/>
    <property type="match status" value="1"/>
</dbReference>
<dbReference type="PANTHER" id="PTHR16631">
    <property type="entry name" value="GLUCAN 1,3-BETA-GLUCOSIDASE"/>
    <property type="match status" value="1"/>
</dbReference>
<protein>
    <recommendedName>
        <fullName evidence="15">Endo-1,3-beta-glucanase btgC</fullName>
    </recommendedName>
    <alternativeName>
        <fullName evidence="14">Laminarinase btgC</fullName>
    </alternativeName>
</protein>
<evidence type="ECO:0000256" key="5">
    <source>
        <dbReference type="ARBA" id="ARBA00022525"/>
    </source>
</evidence>
<proteinExistence type="predicted"/>
<dbReference type="GO" id="GO:0009986">
    <property type="term" value="C:cell surface"/>
    <property type="evidence" value="ECO:0007669"/>
    <property type="project" value="TreeGrafter"/>
</dbReference>
<evidence type="ECO:0000256" key="3">
    <source>
        <dbReference type="ARBA" id="ARBA00022475"/>
    </source>
</evidence>
<evidence type="ECO:0000256" key="14">
    <source>
        <dbReference type="ARBA" id="ARBA00042373"/>
    </source>
</evidence>
<dbReference type="GO" id="GO:0071555">
    <property type="term" value="P:cell wall organization"/>
    <property type="evidence" value="ECO:0007669"/>
    <property type="project" value="UniProtKB-KW"/>
</dbReference>
<dbReference type="InterPro" id="IPR017853">
    <property type="entry name" value="GH"/>
</dbReference>
<keyword evidence="17" id="KW-1185">Reference proteome</keyword>
<evidence type="ECO:0000256" key="6">
    <source>
        <dbReference type="ARBA" id="ARBA00022729"/>
    </source>
</evidence>
<dbReference type="Proteomes" id="UP000218267">
    <property type="component" value="Chromosome"/>
</dbReference>
<dbReference type="Gene3D" id="3.20.20.80">
    <property type="entry name" value="Glycosidases"/>
    <property type="match status" value="1"/>
</dbReference>
<gene>
    <name evidence="16" type="ORF">ALGA_4304</name>
</gene>
<keyword evidence="7 16" id="KW-0378">Hydrolase</keyword>
<evidence type="ECO:0000256" key="7">
    <source>
        <dbReference type="ARBA" id="ARBA00022801"/>
    </source>
</evidence>
<organism evidence="16 17">
    <name type="scientific">Labilibaculum antarcticum</name>
    <dbReference type="NCBI Taxonomy" id="1717717"/>
    <lineage>
        <taxon>Bacteria</taxon>
        <taxon>Pseudomonadati</taxon>
        <taxon>Bacteroidota</taxon>
        <taxon>Bacteroidia</taxon>
        <taxon>Marinilabiliales</taxon>
        <taxon>Marinifilaceae</taxon>
        <taxon>Labilibaculum</taxon>
    </lineage>
</organism>
<dbReference type="OrthoDB" id="9806824at2"/>
<reference evidence="17" key="2">
    <citation type="journal article" date="2020" name="Antonie Van Leeuwenhoek">
        <title>Labilibaculum antarcticum sp. nov., a novel facultative anaerobic, psychrotorelant bacterium isolated from marine sediment of Antarctica.</title>
        <authorList>
            <person name="Watanabe M."/>
            <person name="Kojima H."/>
            <person name="Fukui M."/>
        </authorList>
    </citation>
    <scope>NUCLEOTIDE SEQUENCE [LARGE SCALE GENOMIC DNA]</scope>
    <source>
        <strain evidence="17">SPP2</strain>
    </source>
</reference>
<evidence type="ECO:0000256" key="8">
    <source>
        <dbReference type="ARBA" id="ARBA00023136"/>
    </source>
</evidence>
<dbReference type="EMBL" id="AP018042">
    <property type="protein sequence ID" value="BAX82594.1"/>
    <property type="molecule type" value="Genomic_DNA"/>
</dbReference>
<name>A0A1Y1CQQ8_9BACT</name>
<dbReference type="GO" id="GO:0005886">
    <property type="term" value="C:plasma membrane"/>
    <property type="evidence" value="ECO:0007669"/>
    <property type="project" value="UniProtKB-SubCell"/>
</dbReference>
<keyword evidence="9" id="KW-0325">Glycoprotein</keyword>
<evidence type="ECO:0000313" key="16">
    <source>
        <dbReference type="EMBL" id="BAX82594.1"/>
    </source>
</evidence>
<dbReference type="PANTHER" id="PTHR16631:SF17">
    <property type="entry name" value="GLUCAN ENDO-1,3-BETA-GLUCOSIDASE BTGC"/>
    <property type="match status" value="1"/>
</dbReference>
<evidence type="ECO:0000256" key="2">
    <source>
        <dbReference type="ARBA" id="ARBA00004236"/>
    </source>
</evidence>
<evidence type="ECO:0000256" key="1">
    <source>
        <dbReference type="ARBA" id="ARBA00004191"/>
    </source>
</evidence>
<accession>A0A1Y1CQQ8</accession>
<keyword evidence="3" id="KW-1003">Cell membrane</keyword>
<dbReference type="GO" id="GO:0005576">
    <property type="term" value="C:extracellular region"/>
    <property type="evidence" value="ECO:0007669"/>
    <property type="project" value="TreeGrafter"/>
</dbReference>
<evidence type="ECO:0000256" key="10">
    <source>
        <dbReference type="ARBA" id="ARBA00023277"/>
    </source>
</evidence>
<keyword evidence="6" id="KW-0732">Signal</keyword>
<evidence type="ECO:0000313" key="17">
    <source>
        <dbReference type="Proteomes" id="UP000218267"/>
    </source>
</evidence>
<dbReference type="GO" id="GO:0000272">
    <property type="term" value="P:polysaccharide catabolic process"/>
    <property type="evidence" value="ECO:0007669"/>
    <property type="project" value="UniProtKB-KW"/>
</dbReference>
<comment type="function">
    <text evidence="13">Glucanases play a role in cell expansion during growth, in cell-cell fusion during mating, and in spore release during sporulation. This enzyme may be involved in beta-glucan degradation. Active on laminarin and lichenan.</text>
</comment>
<comment type="subcellular location">
    <subcellularLocation>
        <location evidence="2">Cell membrane</location>
    </subcellularLocation>
    <subcellularLocation>
        <location evidence="1">Secreted</location>
        <location evidence="1">Cell wall</location>
    </subcellularLocation>
</comment>
<sequence>MSVRSEYLMSLAGMDLSGKTEDQLVSLYNKLLNNGMHGLCFSPYEEGQEPGTELSEEQIRRRIDIIKPHSKWVRSFSCTEGNELIPKIAKENGMKTMVGAWLGKYKSINEQEITNLIEVAKAGYADIVAVGNEVLYREDLTEDQLLDYIYRVKKALPGITVGYVDAYYEFGNRPKITEACDVILANCYPFWEGCSLEQSYLYMKDMYNRALQAGKGKKVIITETGWPNVGENFYGAEPSTVNALKYFINTQLWSKQDDIDVFYFSSFDETWKTDDEGDVGASWGIWDKNEKLKFAQ</sequence>
<dbReference type="KEGG" id="mbas:ALGA_4304"/>
<keyword evidence="12" id="KW-0624">Polysaccharide degradation</keyword>
<keyword evidence="11" id="KW-0961">Cell wall biogenesis/degradation</keyword>
<evidence type="ECO:0000256" key="9">
    <source>
        <dbReference type="ARBA" id="ARBA00023180"/>
    </source>
</evidence>
<keyword evidence="4" id="KW-0134">Cell wall</keyword>
<reference evidence="16 17" key="1">
    <citation type="journal article" date="2018" name="Mar. Genomics">
        <title>Complete genome sequence of Marinifilaceae bacterium strain SPP2, isolated from the Antarctic marine sediment.</title>
        <authorList>
            <person name="Watanabe M."/>
            <person name="Kojima H."/>
            <person name="Fukui M."/>
        </authorList>
    </citation>
    <scope>NUCLEOTIDE SEQUENCE [LARGE SCALE GENOMIC DNA]</scope>
    <source>
        <strain evidence="16 17">SPP2</strain>
    </source>
</reference>
<dbReference type="InterPro" id="IPR000490">
    <property type="entry name" value="Glyco_hydro_17"/>
</dbReference>
<dbReference type="AlphaFoldDB" id="A0A1Y1CQQ8"/>
<dbReference type="GO" id="GO:0042973">
    <property type="term" value="F:glucan endo-1,3-beta-D-glucosidase activity"/>
    <property type="evidence" value="ECO:0007669"/>
    <property type="project" value="TreeGrafter"/>
</dbReference>
<evidence type="ECO:0000256" key="13">
    <source>
        <dbReference type="ARBA" id="ARBA00037649"/>
    </source>
</evidence>
<keyword evidence="8" id="KW-0472">Membrane</keyword>
<evidence type="ECO:0000256" key="12">
    <source>
        <dbReference type="ARBA" id="ARBA00023326"/>
    </source>
</evidence>
<evidence type="ECO:0000256" key="11">
    <source>
        <dbReference type="ARBA" id="ARBA00023316"/>
    </source>
</evidence>
<evidence type="ECO:0000256" key="15">
    <source>
        <dbReference type="ARBA" id="ARBA00043078"/>
    </source>
</evidence>
<dbReference type="RefSeq" id="WP_096433038.1">
    <property type="nucleotide sequence ID" value="NZ_AP018042.1"/>
</dbReference>
<keyword evidence="10" id="KW-0119">Carbohydrate metabolism</keyword>
<dbReference type="Pfam" id="PF00332">
    <property type="entry name" value="Glyco_hydro_17"/>
    <property type="match status" value="1"/>
</dbReference>